<dbReference type="EMBL" id="QXCT01000002">
    <property type="protein sequence ID" value="MDW9254957.1"/>
    <property type="molecule type" value="Genomic_DNA"/>
</dbReference>
<accession>A0AAW9D1G8</accession>
<organism evidence="1 2">
    <name type="scientific">Burkholderia thailandensis</name>
    <dbReference type="NCBI Taxonomy" id="57975"/>
    <lineage>
        <taxon>Bacteria</taxon>
        <taxon>Pseudomonadati</taxon>
        <taxon>Pseudomonadota</taxon>
        <taxon>Betaproteobacteria</taxon>
        <taxon>Burkholderiales</taxon>
        <taxon>Burkholderiaceae</taxon>
        <taxon>Burkholderia</taxon>
        <taxon>pseudomallei group</taxon>
    </lineage>
</organism>
<sequence length="49" mass="5653">MQSATHASSKEKNPAIYQVHTRNHNTARNLYSLNCRSAIPRRQKTQNTE</sequence>
<reference evidence="1" key="1">
    <citation type="submission" date="2018-08" db="EMBL/GenBank/DDBJ databases">
        <title>Identification of Burkholderia cepacia strains that express a Burkholderia pseudomallei-like capsular polysaccharide.</title>
        <authorList>
            <person name="Burtnick M.N."/>
            <person name="Vongsouvath M."/>
            <person name="Newton P."/>
            <person name="Wuthiekanun V."/>
            <person name="Limmathurotsakul D."/>
            <person name="Brett P.J."/>
            <person name="Chantratita N."/>
            <person name="Dance D.A."/>
        </authorList>
    </citation>
    <scope>NUCLEOTIDE SEQUENCE</scope>
    <source>
        <strain evidence="1">SBXCC001</strain>
    </source>
</reference>
<evidence type="ECO:0000313" key="2">
    <source>
        <dbReference type="Proteomes" id="UP001272137"/>
    </source>
</evidence>
<gene>
    <name evidence="1" type="ORF">C7S16_1781</name>
</gene>
<dbReference type="Proteomes" id="UP001272137">
    <property type="component" value="Unassembled WGS sequence"/>
</dbReference>
<comment type="caution">
    <text evidence="1">The sequence shown here is derived from an EMBL/GenBank/DDBJ whole genome shotgun (WGS) entry which is preliminary data.</text>
</comment>
<proteinExistence type="predicted"/>
<name>A0AAW9D1G8_BURTH</name>
<evidence type="ECO:0000313" key="1">
    <source>
        <dbReference type="EMBL" id="MDW9254957.1"/>
    </source>
</evidence>
<protein>
    <submittedName>
        <fullName evidence="1">Uncharacterized protein</fullName>
    </submittedName>
</protein>
<dbReference type="AlphaFoldDB" id="A0AAW9D1G8"/>